<dbReference type="EMBL" id="UYYF01000297">
    <property type="protein sequence ID" value="VDM97553.1"/>
    <property type="molecule type" value="Genomic_DNA"/>
</dbReference>
<dbReference type="Proteomes" id="UP000276776">
    <property type="component" value="Unassembled WGS sequence"/>
</dbReference>
<keyword evidence="1" id="KW-0812">Transmembrane</keyword>
<accession>A0A0N5CNV5</accession>
<keyword evidence="1" id="KW-0472">Membrane</keyword>
<evidence type="ECO:0000313" key="2">
    <source>
        <dbReference type="EMBL" id="VDM97553.1"/>
    </source>
</evidence>
<dbReference type="WBParaSite" id="TCLT_0000187901-mRNA-1">
    <property type="protein sequence ID" value="TCLT_0000187901-mRNA-1"/>
    <property type="gene ID" value="TCLT_0000187901"/>
</dbReference>
<dbReference type="OMA" id="YWRNQEM"/>
<gene>
    <name evidence="2" type="ORF">TCLT_LOCUS1880</name>
</gene>
<evidence type="ECO:0000256" key="1">
    <source>
        <dbReference type="SAM" id="Phobius"/>
    </source>
</evidence>
<feature type="transmembrane region" description="Helical" evidence="1">
    <location>
        <begin position="6"/>
        <end position="28"/>
    </location>
</feature>
<reference evidence="4" key="1">
    <citation type="submission" date="2017-02" db="UniProtKB">
        <authorList>
            <consortium name="WormBaseParasite"/>
        </authorList>
    </citation>
    <scope>IDENTIFICATION</scope>
</reference>
<dbReference type="OrthoDB" id="5835552at2759"/>
<keyword evidence="1" id="KW-1133">Transmembrane helix</keyword>
<name>A0A0N5CNV5_THECL</name>
<keyword evidence="3" id="KW-1185">Reference proteome</keyword>
<evidence type="ECO:0000313" key="4">
    <source>
        <dbReference type="WBParaSite" id="TCLT_0000187901-mRNA-1"/>
    </source>
</evidence>
<reference evidence="2 3" key="2">
    <citation type="submission" date="2018-11" db="EMBL/GenBank/DDBJ databases">
        <authorList>
            <consortium name="Pathogen Informatics"/>
        </authorList>
    </citation>
    <scope>NUCLEOTIDE SEQUENCE [LARGE SCALE GENOMIC DNA]</scope>
</reference>
<evidence type="ECO:0000313" key="3">
    <source>
        <dbReference type="Proteomes" id="UP000276776"/>
    </source>
</evidence>
<dbReference type="AlphaFoldDB" id="A0A0N5CNV5"/>
<protein>
    <submittedName>
        <fullName evidence="4">ATP synthase subunit e, mitochondrial</fullName>
    </submittedName>
</protein>
<proteinExistence type="predicted"/>
<sequence length="64" mass="7229">MVWSAFVQRVTITAALIGMLGGIGAHKLKQSSDSLRLRAVYRRKQEMDDFIHCKEESIKRASPP</sequence>
<organism evidence="4">
    <name type="scientific">Thelazia callipaeda</name>
    <name type="common">Oriental eyeworm</name>
    <name type="synonym">Parasitic nematode</name>
    <dbReference type="NCBI Taxonomy" id="103827"/>
    <lineage>
        <taxon>Eukaryota</taxon>
        <taxon>Metazoa</taxon>
        <taxon>Ecdysozoa</taxon>
        <taxon>Nematoda</taxon>
        <taxon>Chromadorea</taxon>
        <taxon>Rhabditida</taxon>
        <taxon>Spirurina</taxon>
        <taxon>Spiruromorpha</taxon>
        <taxon>Thelazioidea</taxon>
        <taxon>Thelaziidae</taxon>
        <taxon>Thelazia</taxon>
    </lineage>
</organism>